<dbReference type="InterPro" id="IPR052234">
    <property type="entry name" value="U5_snRNP_Component"/>
</dbReference>
<feature type="repeat" description="WD" evidence="5">
    <location>
        <begin position="57"/>
        <end position="88"/>
    </location>
</feature>
<keyword evidence="4" id="KW-0508">mRNA splicing</keyword>
<dbReference type="PANTHER" id="PTHR44006:SF1">
    <property type="entry name" value="U5 SMALL NUCLEAR RIBONUCLEOPROTEIN 40 KDA PROTEIN"/>
    <property type="match status" value="1"/>
</dbReference>
<reference evidence="6 7" key="1">
    <citation type="submission" date="2017-03" db="EMBL/GenBank/DDBJ databases">
        <title>Genomes of endolithic fungi from Antarctica.</title>
        <authorList>
            <person name="Coleine C."/>
            <person name="Masonjones S."/>
            <person name="Stajich J.E."/>
        </authorList>
    </citation>
    <scope>NUCLEOTIDE SEQUENCE [LARGE SCALE GENOMIC DNA]</scope>
    <source>
        <strain evidence="6 7">CCFEE 6315</strain>
    </source>
</reference>
<dbReference type="InterPro" id="IPR020472">
    <property type="entry name" value="WD40_PAC1"/>
</dbReference>
<dbReference type="EMBL" id="NAJL01000003">
    <property type="protein sequence ID" value="TKA33283.1"/>
    <property type="molecule type" value="Genomic_DNA"/>
</dbReference>
<dbReference type="PRINTS" id="PR00320">
    <property type="entry name" value="GPROTEINBRPT"/>
</dbReference>
<evidence type="ECO:0000313" key="6">
    <source>
        <dbReference type="EMBL" id="TKA33283.1"/>
    </source>
</evidence>
<dbReference type="PROSITE" id="PS00678">
    <property type="entry name" value="WD_REPEATS_1"/>
    <property type="match status" value="1"/>
</dbReference>
<dbReference type="PROSITE" id="PS50082">
    <property type="entry name" value="WD_REPEATS_2"/>
    <property type="match status" value="7"/>
</dbReference>
<dbReference type="Proteomes" id="UP000308549">
    <property type="component" value="Unassembled WGS sequence"/>
</dbReference>
<dbReference type="OrthoDB" id="1068471at2759"/>
<protein>
    <submittedName>
        <fullName evidence="6">Uncharacterized protein</fullName>
    </submittedName>
</protein>
<dbReference type="InterPro" id="IPR001680">
    <property type="entry name" value="WD40_rpt"/>
</dbReference>
<feature type="repeat" description="WD" evidence="5">
    <location>
        <begin position="143"/>
        <end position="176"/>
    </location>
</feature>
<keyword evidence="1 5" id="KW-0853">WD repeat</keyword>
<dbReference type="GO" id="GO:0003723">
    <property type="term" value="F:RNA binding"/>
    <property type="evidence" value="ECO:0007669"/>
    <property type="project" value="TreeGrafter"/>
</dbReference>
<accession>A0A4U0UCU9</accession>
<dbReference type="AlphaFoldDB" id="A0A4U0UCU9"/>
<evidence type="ECO:0000256" key="3">
    <source>
        <dbReference type="ARBA" id="ARBA00022737"/>
    </source>
</evidence>
<name>A0A4U0UCU9_9PEZI</name>
<comment type="caution">
    <text evidence="6">The sequence shown here is derived from an EMBL/GenBank/DDBJ whole genome shotgun (WGS) entry which is preliminary data.</text>
</comment>
<dbReference type="CDD" id="cd00200">
    <property type="entry name" value="WD40"/>
    <property type="match status" value="1"/>
</dbReference>
<gene>
    <name evidence="6" type="ORF">B0A50_00836</name>
</gene>
<evidence type="ECO:0000256" key="2">
    <source>
        <dbReference type="ARBA" id="ARBA00022664"/>
    </source>
</evidence>
<dbReference type="PANTHER" id="PTHR44006">
    <property type="entry name" value="U5 SMALL NUCLEAR RIBONUCLEOPROTEIN 40 KDA PROTEIN"/>
    <property type="match status" value="1"/>
</dbReference>
<dbReference type="GO" id="GO:0008380">
    <property type="term" value="P:RNA splicing"/>
    <property type="evidence" value="ECO:0007669"/>
    <property type="project" value="UniProtKB-KW"/>
</dbReference>
<evidence type="ECO:0000256" key="5">
    <source>
        <dbReference type="PROSITE-ProRule" id="PRU00221"/>
    </source>
</evidence>
<evidence type="ECO:0000256" key="4">
    <source>
        <dbReference type="ARBA" id="ARBA00023187"/>
    </source>
</evidence>
<keyword evidence="3" id="KW-0677">Repeat</keyword>
<dbReference type="InterPro" id="IPR015943">
    <property type="entry name" value="WD40/YVTN_repeat-like_dom_sf"/>
</dbReference>
<feature type="repeat" description="WD" evidence="5">
    <location>
        <begin position="229"/>
        <end position="263"/>
    </location>
</feature>
<keyword evidence="2" id="KW-0507">mRNA processing</keyword>
<proteinExistence type="predicted"/>
<feature type="repeat" description="WD" evidence="5">
    <location>
        <begin position="194"/>
        <end position="228"/>
    </location>
</feature>
<evidence type="ECO:0000256" key="1">
    <source>
        <dbReference type="ARBA" id="ARBA00022574"/>
    </source>
</evidence>
<evidence type="ECO:0000313" key="7">
    <source>
        <dbReference type="Proteomes" id="UP000308549"/>
    </source>
</evidence>
<dbReference type="Gene3D" id="2.130.10.10">
    <property type="entry name" value="YVTN repeat-like/Quinoprotein amine dehydrogenase"/>
    <property type="match status" value="1"/>
</dbReference>
<dbReference type="Pfam" id="PF00400">
    <property type="entry name" value="WD40"/>
    <property type="match status" value="7"/>
</dbReference>
<sequence>MSGEKRPGEFGSSQLVKRQRSDADLNGGALTRVNGAGSDALVHGTPGAPLSAPIMQLTGHTAEVSAARFSPTSTTLASAGLDRNILLWHTSGHCENYALLTGHKSAVLDLRWSRDAQTLFSASADGTVASWDAGASGARIRRHEGHTEVVNSVDVARRGEEFIVSGSDDGFIGIWDPRAKAAMDFLEVEEQFPVTAVCVGEAGSELYSGGIDNVIRVWDLRMRKVAHVLEGHADTVTSLALSPDSQSLLSFSHDGTARTWDVRPFAPEERLVRTFDGAQAGLEKNMIRACWDPEGKRVAAGGGDGTVTVWEAGSGKLVTKLPGHKGAVNDVAISAEGGMVVSASSDRTMLLGEMPR</sequence>
<organism evidence="6 7">
    <name type="scientific">Salinomyces thailandicus</name>
    <dbReference type="NCBI Taxonomy" id="706561"/>
    <lineage>
        <taxon>Eukaryota</taxon>
        <taxon>Fungi</taxon>
        <taxon>Dikarya</taxon>
        <taxon>Ascomycota</taxon>
        <taxon>Pezizomycotina</taxon>
        <taxon>Dothideomycetes</taxon>
        <taxon>Dothideomycetidae</taxon>
        <taxon>Mycosphaerellales</taxon>
        <taxon>Teratosphaeriaceae</taxon>
        <taxon>Salinomyces</taxon>
    </lineage>
</organism>
<dbReference type="SMART" id="SM00320">
    <property type="entry name" value="WD40"/>
    <property type="match status" value="7"/>
</dbReference>
<feature type="repeat" description="WD" evidence="5">
    <location>
        <begin position="291"/>
        <end position="320"/>
    </location>
</feature>
<feature type="repeat" description="WD" evidence="5">
    <location>
        <begin position="321"/>
        <end position="356"/>
    </location>
</feature>
<dbReference type="GO" id="GO:0071013">
    <property type="term" value="C:catalytic step 2 spliceosome"/>
    <property type="evidence" value="ECO:0007669"/>
    <property type="project" value="TreeGrafter"/>
</dbReference>
<dbReference type="InterPro" id="IPR036322">
    <property type="entry name" value="WD40_repeat_dom_sf"/>
</dbReference>
<dbReference type="GO" id="GO:0006397">
    <property type="term" value="P:mRNA processing"/>
    <property type="evidence" value="ECO:0007669"/>
    <property type="project" value="UniProtKB-KW"/>
</dbReference>
<feature type="repeat" description="WD" evidence="5">
    <location>
        <begin position="100"/>
        <end position="132"/>
    </location>
</feature>
<keyword evidence="7" id="KW-1185">Reference proteome</keyword>
<dbReference type="PROSITE" id="PS50294">
    <property type="entry name" value="WD_REPEATS_REGION"/>
    <property type="match status" value="5"/>
</dbReference>
<dbReference type="SUPFAM" id="SSF50978">
    <property type="entry name" value="WD40 repeat-like"/>
    <property type="match status" value="1"/>
</dbReference>
<dbReference type="InterPro" id="IPR019775">
    <property type="entry name" value="WD40_repeat_CS"/>
</dbReference>